<reference evidence="7 8" key="1">
    <citation type="submission" date="2019-01" db="EMBL/GenBank/DDBJ databases">
        <authorList>
            <person name="Brito A."/>
        </authorList>
    </citation>
    <scope>NUCLEOTIDE SEQUENCE [LARGE SCALE GENOMIC DNA]</scope>
    <source>
        <strain evidence="7">1</strain>
    </source>
</reference>
<evidence type="ECO:0000256" key="1">
    <source>
        <dbReference type="ARBA" id="ARBA00004651"/>
    </source>
</evidence>
<dbReference type="EMBL" id="CAACVJ010000368">
    <property type="protein sequence ID" value="VEP16279.1"/>
    <property type="molecule type" value="Genomic_DNA"/>
</dbReference>
<evidence type="ECO:0000313" key="8">
    <source>
        <dbReference type="Proteomes" id="UP000320055"/>
    </source>
</evidence>
<accession>A0A563VXY4</accession>
<feature type="transmembrane region" description="Helical" evidence="6">
    <location>
        <begin position="318"/>
        <end position="342"/>
    </location>
</feature>
<feature type="transmembrane region" description="Helical" evidence="6">
    <location>
        <begin position="290"/>
        <end position="311"/>
    </location>
</feature>
<evidence type="ECO:0000256" key="3">
    <source>
        <dbReference type="ARBA" id="ARBA00022692"/>
    </source>
</evidence>
<keyword evidence="5 6" id="KW-0472">Membrane</keyword>
<dbReference type="Proteomes" id="UP000320055">
    <property type="component" value="Unassembled WGS sequence"/>
</dbReference>
<dbReference type="PANTHER" id="PTHR33529">
    <property type="entry name" value="SLR0882 PROTEIN-RELATED"/>
    <property type="match status" value="1"/>
</dbReference>
<keyword evidence="3 6" id="KW-0812">Transmembrane</keyword>
<proteinExistence type="predicted"/>
<organism evidence="7 8">
    <name type="scientific">Hyella patelloides LEGE 07179</name>
    <dbReference type="NCBI Taxonomy" id="945734"/>
    <lineage>
        <taxon>Bacteria</taxon>
        <taxon>Bacillati</taxon>
        <taxon>Cyanobacteriota</taxon>
        <taxon>Cyanophyceae</taxon>
        <taxon>Pleurocapsales</taxon>
        <taxon>Hyellaceae</taxon>
        <taxon>Hyella</taxon>
    </lineage>
</organism>
<dbReference type="PANTHER" id="PTHR33529:SF6">
    <property type="entry name" value="YJGP_YJGQ FAMILY PERMEASE"/>
    <property type="match status" value="1"/>
</dbReference>
<evidence type="ECO:0000256" key="5">
    <source>
        <dbReference type="ARBA" id="ARBA00023136"/>
    </source>
</evidence>
<dbReference type="RefSeq" id="WP_246141529.1">
    <property type="nucleotide sequence ID" value="NZ_LR213803.1"/>
</dbReference>
<evidence type="ECO:0000256" key="2">
    <source>
        <dbReference type="ARBA" id="ARBA00022475"/>
    </source>
</evidence>
<evidence type="ECO:0000256" key="4">
    <source>
        <dbReference type="ARBA" id="ARBA00022989"/>
    </source>
</evidence>
<dbReference type="InterPro" id="IPR005495">
    <property type="entry name" value="LptG/LptF_permease"/>
</dbReference>
<feature type="transmembrane region" description="Helical" evidence="6">
    <location>
        <begin position="63"/>
        <end position="83"/>
    </location>
</feature>
<comment type="subcellular location">
    <subcellularLocation>
        <location evidence="1">Cell membrane</location>
        <topology evidence="1">Multi-pass membrane protein</topology>
    </subcellularLocation>
</comment>
<dbReference type="AlphaFoldDB" id="A0A563VXY4"/>
<name>A0A563VXY4_9CYAN</name>
<dbReference type="GO" id="GO:0015920">
    <property type="term" value="P:lipopolysaccharide transport"/>
    <property type="evidence" value="ECO:0007669"/>
    <property type="project" value="TreeGrafter"/>
</dbReference>
<sequence>MINSILNLYLFKQLIILFCLTVGLLSGVGVAIGTISDLAYQINNYNLPLVVALKIFVLKIPEYVAYGLPIGTLLTTLIVYGRLNSDRELIAFRSVGISIYKIVIPAVYFSFVITILTLITNEAIVPQANYQVILLQQPFLPETKVALQKKDIFYPEYESINTEEKELKRLYYAEKFDGNKLNNIVVISWKNQQLTQIITAKYAYWNAQLELWNMQQGIIDNLGKDILNSLRKTFNNYQIALPATFFKIVTQERDPDAMSLTQARDYLELIFDSGNLPKIRLFQVRIQQKLAFPFICIIFALIGSSVGATFSNLNRGRSFGLCIAIVFSYYLLGFMIGSLGIAGLISPLIAAWLPNAIGLGFGCWLLKSANCTV</sequence>
<evidence type="ECO:0000313" key="7">
    <source>
        <dbReference type="EMBL" id="VEP16279.1"/>
    </source>
</evidence>
<dbReference type="Pfam" id="PF03739">
    <property type="entry name" value="LptF_LptG"/>
    <property type="match status" value="1"/>
</dbReference>
<evidence type="ECO:0000256" key="6">
    <source>
        <dbReference type="SAM" id="Phobius"/>
    </source>
</evidence>
<protein>
    <submittedName>
        <fullName evidence="7">Putative permease</fullName>
    </submittedName>
</protein>
<feature type="transmembrane region" description="Helical" evidence="6">
    <location>
        <begin position="95"/>
        <end position="119"/>
    </location>
</feature>
<keyword evidence="4 6" id="KW-1133">Transmembrane helix</keyword>
<keyword evidence="8" id="KW-1185">Reference proteome</keyword>
<feature type="transmembrane region" description="Helical" evidence="6">
    <location>
        <begin position="348"/>
        <end position="366"/>
    </location>
</feature>
<gene>
    <name evidence="7" type="ORF">H1P_430007</name>
</gene>
<keyword evidence="2" id="KW-1003">Cell membrane</keyword>
<dbReference type="GO" id="GO:0043190">
    <property type="term" value="C:ATP-binding cassette (ABC) transporter complex"/>
    <property type="evidence" value="ECO:0007669"/>
    <property type="project" value="TreeGrafter"/>
</dbReference>